<gene>
    <name evidence="1" type="ORF">MACJ_003664</name>
</gene>
<evidence type="ECO:0000313" key="1">
    <source>
        <dbReference type="EMBL" id="UVC54694.1"/>
    </source>
</evidence>
<dbReference type="Proteomes" id="UP000244803">
    <property type="component" value="Chromosome 2"/>
</dbReference>
<protein>
    <submittedName>
        <fullName evidence="1">Uncharacterized protein</fullName>
    </submittedName>
</protein>
<name>A0A976XK96_THEOR</name>
<organism evidence="1 2">
    <name type="scientific">Theileria orientalis</name>
    <dbReference type="NCBI Taxonomy" id="68886"/>
    <lineage>
        <taxon>Eukaryota</taxon>
        <taxon>Sar</taxon>
        <taxon>Alveolata</taxon>
        <taxon>Apicomplexa</taxon>
        <taxon>Aconoidasida</taxon>
        <taxon>Piroplasmida</taxon>
        <taxon>Theileriidae</taxon>
        <taxon>Theileria</taxon>
    </lineage>
</organism>
<dbReference type="AlphaFoldDB" id="A0A976XK96"/>
<evidence type="ECO:0000313" key="2">
    <source>
        <dbReference type="Proteomes" id="UP000244803"/>
    </source>
</evidence>
<reference evidence="1" key="1">
    <citation type="submission" date="2022-07" db="EMBL/GenBank/DDBJ databases">
        <title>Evaluation of T. orientalis genome assembly methods using nanopore sequencing and analysis of variation between genomes.</title>
        <authorList>
            <person name="Yam J."/>
            <person name="Micallef M.L."/>
            <person name="Liu M."/>
            <person name="Djordjevic S.P."/>
            <person name="Bogema D.R."/>
            <person name="Jenkins C."/>
        </authorList>
    </citation>
    <scope>NUCLEOTIDE SEQUENCE</scope>
    <source>
        <strain evidence="1">Fish Creek</strain>
    </source>
</reference>
<sequence length="82" mass="9806">MAVPKNKRSKSKVKQRTNIIFFDQLCGNWRRRREWFYRRLSIEKFLPPNPEGNLGTNRPVLFPGFWSSFVPNSLNLLKRTPK</sequence>
<dbReference type="EMBL" id="CP056068">
    <property type="protein sequence ID" value="UVC54694.1"/>
    <property type="molecule type" value="Genomic_DNA"/>
</dbReference>
<accession>A0A976XK96</accession>
<proteinExistence type="predicted"/>